<evidence type="ECO:0000259" key="1">
    <source>
        <dbReference type="Pfam" id="PF12973"/>
    </source>
</evidence>
<dbReference type="Pfam" id="PF12973">
    <property type="entry name" value="Cupin_7"/>
    <property type="match status" value="1"/>
</dbReference>
<dbReference type="EMBL" id="JARESE010000085">
    <property type="protein sequence ID" value="MDE8654528.1"/>
    <property type="molecule type" value="Genomic_DNA"/>
</dbReference>
<reference evidence="2 3" key="1">
    <citation type="submission" date="2023-03" db="EMBL/GenBank/DDBJ databases">
        <title>NovoSphingobium album sp. nov. isolated from polycyclic aromatic hydrocarbons- and heavy-metal polluted soil.</title>
        <authorList>
            <person name="Liu Z."/>
            <person name="Wang K."/>
        </authorList>
    </citation>
    <scope>NUCLEOTIDE SEQUENCE [LARGE SCALE GENOMIC DNA]</scope>
    <source>
        <strain evidence="2 3">H3SJ31-1</strain>
    </source>
</reference>
<dbReference type="SUPFAM" id="SSF51182">
    <property type="entry name" value="RmlC-like cupins"/>
    <property type="match status" value="1"/>
</dbReference>
<feature type="domain" description="ChrR-like cupin" evidence="1">
    <location>
        <begin position="12"/>
        <end position="112"/>
    </location>
</feature>
<evidence type="ECO:0000313" key="2">
    <source>
        <dbReference type="EMBL" id="MDE8654528.1"/>
    </source>
</evidence>
<dbReference type="InterPro" id="IPR011051">
    <property type="entry name" value="RmlC_Cupin_sf"/>
</dbReference>
<dbReference type="Proteomes" id="UP001216253">
    <property type="component" value="Unassembled WGS sequence"/>
</dbReference>
<protein>
    <submittedName>
        <fullName evidence="2">Cupin domain-containing protein</fullName>
    </submittedName>
</protein>
<evidence type="ECO:0000313" key="3">
    <source>
        <dbReference type="Proteomes" id="UP001216253"/>
    </source>
</evidence>
<proteinExistence type="predicted"/>
<name>A0ABT5WXA3_9SPHN</name>
<dbReference type="Gene3D" id="2.60.120.10">
    <property type="entry name" value="Jelly Rolls"/>
    <property type="match status" value="1"/>
</dbReference>
<dbReference type="RefSeq" id="WP_275230643.1">
    <property type="nucleotide sequence ID" value="NZ_JARESE010000085.1"/>
</dbReference>
<gene>
    <name evidence="2" type="ORF">PYV00_22780</name>
</gene>
<comment type="caution">
    <text evidence="2">The sequence shown here is derived from an EMBL/GenBank/DDBJ whole genome shotgun (WGS) entry which is preliminary data.</text>
</comment>
<keyword evidence="3" id="KW-1185">Reference proteome</keyword>
<organism evidence="2 3">
    <name type="scientific">Novosphingobium album</name>
    <name type="common">ex Liu et al. 2023</name>
    <dbReference type="NCBI Taxonomy" id="3031130"/>
    <lineage>
        <taxon>Bacteria</taxon>
        <taxon>Pseudomonadati</taxon>
        <taxon>Pseudomonadota</taxon>
        <taxon>Alphaproteobacteria</taxon>
        <taxon>Sphingomonadales</taxon>
        <taxon>Sphingomonadaceae</taxon>
        <taxon>Novosphingobium</taxon>
    </lineage>
</organism>
<sequence>MTQAEAILWTTHVDCADIPWITVAPGLEQRVLQARPDENLIVTQSRYQPHFTHGLHRHLGPIHGYTIAGAWGHEDGRYPYRPGVYLYEPAGVVHRFFNGPAVSQAMFVTFGDIELLDPATRAVIRRDDAAGQARRYLEGCEAAGVARPPILG</sequence>
<dbReference type="InterPro" id="IPR014710">
    <property type="entry name" value="RmlC-like_jellyroll"/>
</dbReference>
<accession>A0ABT5WXA3</accession>
<dbReference type="InterPro" id="IPR025979">
    <property type="entry name" value="ChrR-like_cupin_dom"/>
</dbReference>